<feature type="transmembrane region" description="Helical" evidence="1">
    <location>
        <begin position="12"/>
        <end position="30"/>
    </location>
</feature>
<feature type="transmembrane region" description="Helical" evidence="1">
    <location>
        <begin position="36"/>
        <end position="56"/>
    </location>
</feature>
<reference evidence="2 3" key="1">
    <citation type="submission" date="2014-11" db="EMBL/GenBank/DDBJ databases">
        <title>Draft Genome Sequences of Paenibacillus polymyxa NRRL B-30509 and Paenibacillus terrae NRRL B-30644, Strains from a Poultry Environment that Produce Tridecaptin A and Paenicidins.</title>
        <authorList>
            <person name="van Belkum M.J."/>
            <person name="Lohans C.T."/>
            <person name="Vederas J.C."/>
        </authorList>
    </citation>
    <scope>NUCLEOTIDE SEQUENCE [LARGE SCALE GENOMIC DNA]</scope>
    <source>
        <strain evidence="2 3">NRRL B-30644</strain>
    </source>
</reference>
<evidence type="ECO:0000313" key="3">
    <source>
        <dbReference type="Proteomes" id="UP000032534"/>
    </source>
</evidence>
<keyword evidence="3" id="KW-1185">Reference proteome</keyword>
<sequence length="66" mass="7657">MHFIKSIYTKQNINTSVLFFAFLVLYSVFSEIEIKPIALLLFTVVFAFFNALSKFVQSTRSDNDLK</sequence>
<name>A0A0D7X8D2_9BACL</name>
<dbReference type="PATRIC" id="fig|159743.3.peg.1534"/>
<keyword evidence="1" id="KW-1133">Transmembrane helix</keyword>
<protein>
    <submittedName>
        <fullName evidence="2">Uncharacterized protein</fullName>
    </submittedName>
</protein>
<organism evidence="2 3">
    <name type="scientific">Paenibacillus terrae</name>
    <dbReference type="NCBI Taxonomy" id="159743"/>
    <lineage>
        <taxon>Bacteria</taxon>
        <taxon>Bacillati</taxon>
        <taxon>Bacillota</taxon>
        <taxon>Bacilli</taxon>
        <taxon>Bacillales</taxon>
        <taxon>Paenibacillaceae</taxon>
        <taxon>Paenibacillus</taxon>
    </lineage>
</organism>
<proteinExistence type="predicted"/>
<evidence type="ECO:0000313" key="2">
    <source>
        <dbReference type="EMBL" id="KJD46307.1"/>
    </source>
</evidence>
<accession>A0A0D7X8D2</accession>
<keyword evidence="1" id="KW-0472">Membrane</keyword>
<evidence type="ECO:0000256" key="1">
    <source>
        <dbReference type="SAM" id="Phobius"/>
    </source>
</evidence>
<dbReference type="Proteomes" id="UP000032534">
    <property type="component" value="Unassembled WGS sequence"/>
</dbReference>
<comment type="caution">
    <text evidence="2">The sequence shown here is derived from an EMBL/GenBank/DDBJ whole genome shotgun (WGS) entry which is preliminary data.</text>
</comment>
<dbReference type="EMBL" id="JTHP01000009">
    <property type="protein sequence ID" value="KJD46307.1"/>
    <property type="molecule type" value="Genomic_DNA"/>
</dbReference>
<keyword evidence="1" id="KW-0812">Transmembrane</keyword>
<gene>
    <name evidence="2" type="ORF">QD47_07005</name>
</gene>
<dbReference type="AlphaFoldDB" id="A0A0D7X8D2"/>